<name>A0A0G0B716_9BACT</name>
<protein>
    <submittedName>
        <fullName evidence="1">Uncharacterized protein</fullName>
    </submittedName>
</protein>
<gene>
    <name evidence="1" type="ORF">UR61_C0032G0003</name>
</gene>
<organism evidence="1 2">
    <name type="scientific">candidate division WS6 bacterium GW2011_GWE1_34_7</name>
    <dbReference type="NCBI Taxonomy" id="1619093"/>
    <lineage>
        <taxon>Bacteria</taxon>
        <taxon>Candidatus Dojkabacteria</taxon>
    </lineage>
</organism>
<comment type="caution">
    <text evidence="1">The sequence shown here is derived from an EMBL/GenBank/DDBJ whole genome shotgun (WGS) entry which is preliminary data.</text>
</comment>
<dbReference type="AlphaFoldDB" id="A0A0G0B716"/>
<accession>A0A0G0B716</accession>
<sequence length="126" mass="14406">MCLKLGSSKTKPKIATKDIVCYKGLIQLRDELITPYQRVSIEIGKTYKSIISNKDGEIHLGLHSFKTLKELKNWATGSGWRRAWWGKAGGEYIKCIIPKDSTYYVGTFDYWKSYASDALTYVEIID</sequence>
<reference evidence="1 2" key="1">
    <citation type="journal article" date="2015" name="Nature">
        <title>rRNA introns, odd ribosomes, and small enigmatic genomes across a large radiation of phyla.</title>
        <authorList>
            <person name="Brown C.T."/>
            <person name="Hug L.A."/>
            <person name="Thomas B.C."/>
            <person name="Sharon I."/>
            <person name="Castelle C.J."/>
            <person name="Singh A."/>
            <person name="Wilkins M.J."/>
            <person name="Williams K.H."/>
            <person name="Banfield J.F."/>
        </authorList>
    </citation>
    <scope>NUCLEOTIDE SEQUENCE [LARGE SCALE GENOMIC DNA]</scope>
</reference>
<evidence type="ECO:0000313" key="2">
    <source>
        <dbReference type="Proteomes" id="UP000033866"/>
    </source>
</evidence>
<dbReference type="Proteomes" id="UP000033866">
    <property type="component" value="Unassembled WGS sequence"/>
</dbReference>
<dbReference type="EMBL" id="LBPV01000032">
    <property type="protein sequence ID" value="KKP65119.1"/>
    <property type="molecule type" value="Genomic_DNA"/>
</dbReference>
<evidence type="ECO:0000313" key="1">
    <source>
        <dbReference type="EMBL" id="KKP65119.1"/>
    </source>
</evidence>
<proteinExistence type="predicted"/>